<organism evidence="2 3">
    <name type="scientific">Sphaerisporangium rubeum</name>
    <dbReference type="NCBI Taxonomy" id="321317"/>
    <lineage>
        <taxon>Bacteria</taxon>
        <taxon>Bacillati</taxon>
        <taxon>Actinomycetota</taxon>
        <taxon>Actinomycetes</taxon>
        <taxon>Streptosporangiales</taxon>
        <taxon>Streptosporangiaceae</taxon>
        <taxon>Sphaerisporangium</taxon>
    </lineage>
</organism>
<feature type="transmembrane region" description="Helical" evidence="1">
    <location>
        <begin position="20"/>
        <end position="42"/>
    </location>
</feature>
<dbReference type="EMBL" id="JACHIU010000001">
    <property type="protein sequence ID" value="MBB6470886.1"/>
    <property type="molecule type" value="Genomic_DNA"/>
</dbReference>
<gene>
    <name evidence="2" type="ORF">BJ992_000317</name>
</gene>
<comment type="caution">
    <text evidence="2">The sequence shown here is derived from an EMBL/GenBank/DDBJ whole genome shotgun (WGS) entry which is preliminary data.</text>
</comment>
<feature type="transmembrane region" description="Helical" evidence="1">
    <location>
        <begin position="102"/>
        <end position="122"/>
    </location>
</feature>
<feature type="transmembrane region" description="Helical" evidence="1">
    <location>
        <begin position="244"/>
        <end position="263"/>
    </location>
</feature>
<feature type="transmembrane region" description="Helical" evidence="1">
    <location>
        <begin position="415"/>
        <end position="439"/>
    </location>
</feature>
<proteinExistence type="predicted"/>
<feature type="transmembrane region" description="Helical" evidence="1">
    <location>
        <begin position="384"/>
        <end position="403"/>
    </location>
</feature>
<keyword evidence="1" id="KW-0812">Transmembrane</keyword>
<sequence>MTGVLLAHGVGERQDLPIPFGLALTGALVALVVSFAALGLLWREPRLGGEAADPRPLPSWLRRAADSPAWPWVWRLVGLAATVYFLIGFAGPHTAENPTAGVVYVLFWVGLLPLSLVFGPVWRALNPLRTVHLLVCLALRRDPLRGPRELPAGLGYWPAAAGLFAFVWLELVAPQRATLPVLGVWLGVYALAMLAGAAVYGSRWFDRGDAFEAYSAVAGRLALVARREDGTLVWRHPLDGIAGLRPAPGLVAFVVVLLGSTMYDSLSNAPVWVRVLQNGIVPAPVAGTAGLMLVIAFVLAAYLATTGLAARRTGRSARELAGELAHSIVPIAVGYLVAHYFTLFVLEGQRTLALLSDPLGTGANWLGTGGWKVQAFGTSPAGTAMLQVTVIVIGHVLGTVLAHDRALRLFDRRTAVAGQVPLLVLMLLYTALGLFLLFAT</sequence>
<evidence type="ECO:0000256" key="1">
    <source>
        <dbReference type="SAM" id="Phobius"/>
    </source>
</evidence>
<reference evidence="2 3" key="1">
    <citation type="submission" date="2020-08" db="EMBL/GenBank/DDBJ databases">
        <title>Sequencing the genomes of 1000 actinobacteria strains.</title>
        <authorList>
            <person name="Klenk H.-P."/>
        </authorList>
    </citation>
    <scope>NUCLEOTIDE SEQUENCE [LARGE SCALE GENOMIC DNA]</scope>
    <source>
        <strain evidence="2 3">DSM 44936</strain>
    </source>
</reference>
<evidence type="ECO:0000313" key="3">
    <source>
        <dbReference type="Proteomes" id="UP000555564"/>
    </source>
</evidence>
<protein>
    <recommendedName>
        <fullName evidence="4">Fenitrothion hydrolase</fullName>
    </recommendedName>
</protein>
<keyword evidence="1" id="KW-0472">Membrane</keyword>
<dbReference type="AlphaFoldDB" id="A0A7X0M5J6"/>
<feature type="transmembrane region" description="Helical" evidence="1">
    <location>
        <begin position="283"/>
        <end position="304"/>
    </location>
</feature>
<keyword evidence="3" id="KW-1185">Reference proteome</keyword>
<feature type="transmembrane region" description="Helical" evidence="1">
    <location>
        <begin position="181"/>
        <end position="200"/>
    </location>
</feature>
<feature type="transmembrane region" description="Helical" evidence="1">
    <location>
        <begin position="72"/>
        <end position="90"/>
    </location>
</feature>
<feature type="transmembrane region" description="Helical" evidence="1">
    <location>
        <begin position="150"/>
        <end position="169"/>
    </location>
</feature>
<name>A0A7X0M5J6_9ACTN</name>
<keyword evidence="1" id="KW-1133">Transmembrane helix</keyword>
<feature type="transmembrane region" description="Helical" evidence="1">
    <location>
        <begin position="324"/>
        <end position="346"/>
    </location>
</feature>
<dbReference type="Proteomes" id="UP000555564">
    <property type="component" value="Unassembled WGS sequence"/>
</dbReference>
<dbReference type="RefSeq" id="WP_184978185.1">
    <property type="nucleotide sequence ID" value="NZ_BAAALO010000069.1"/>
</dbReference>
<evidence type="ECO:0008006" key="4">
    <source>
        <dbReference type="Google" id="ProtNLM"/>
    </source>
</evidence>
<accession>A0A7X0M5J6</accession>
<evidence type="ECO:0000313" key="2">
    <source>
        <dbReference type="EMBL" id="MBB6470886.1"/>
    </source>
</evidence>